<feature type="chain" id="PRO_5047436178" description="DUF3887 domain-containing protein" evidence="1">
    <location>
        <begin position="22"/>
        <end position="159"/>
    </location>
</feature>
<gene>
    <name evidence="2" type="ORF">T190115A13A_20352</name>
</gene>
<keyword evidence="1" id="KW-0732">Signal</keyword>
<accession>A0ABM9PMX9</accession>
<dbReference type="Proteomes" id="UP001497602">
    <property type="component" value="Unassembled WGS sequence"/>
</dbReference>
<dbReference type="EMBL" id="CAXJRC010000022">
    <property type="protein sequence ID" value="CAL2107072.1"/>
    <property type="molecule type" value="Genomic_DNA"/>
</dbReference>
<comment type="caution">
    <text evidence="2">The sequence shown here is derived from an EMBL/GenBank/DDBJ whole genome shotgun (WGS) entry which is preliminary data.</text>
</comment>
<evidence type="ECO:0008006" key="4">
    <source>
        <dbReference type="Google" id="ProtNLM"/>
    </source>
</evidence>
<dbReference type="RefSeq" id="WP_348705133.1">
    <property type="nucleotide sequence ID" value="NZ_CAXIYA010000033.1"/>
</dbReference>
<feature type="signal peptide" evidence="1">
    <location>
        <begin position="1"/>
        <end position="21"/>
    </location>
</feature>
<evidence type="ECO:0000256" key="1">
    <source>
        <dbReference type="SAM" id="SignalP"/>
    </source>
</evidence>
<evidence type="ECO:0000313" key="2">
    <source>
        <dbReference type="EMBL" id="CAL2107072.1"/>
    </source>
</evidence>
<organism evidence="2 3">
    <name type="scientific">Tenacibaculum vairaonense</name>
    <dbReference type="NCBI Taxonomy" id="3137860"/>
    <lineage>
        <taxon>Bacteria</taxon>
        <taxon>Pseudomonadati</taxon>
        <taxon>Bacteroidota</taxon>
        <taxon>Flavobacteriia</taxon>
        <taxon>Flavobacteriales</taxon>
        <taxon>Flavobacteriaceae</taxon>
        <taxon>Tenacibaculum</taxon>
    </lineage>
</organism>
<evidence type="ECO:0000313" key="3">
    <source>
        <dbReference type="Proteomes" id="UP001497602"/>
    </source>
</evidence>
<proteinExistence type="predicted"/>
<sequence length="159" mass="18220">MKKNTLLFVFLLATLPLISFTYSENTLKSNKNEQSLEQKRKEKHNRVVTSLRDKNTTNLKDLLSEYQDFTLADTQKIIDDLNTYWGDLTSSVESTPVPIKKGALTNKVRIQFVASTEFGEWVYLNDNRNSDSTLRIGVLFEKNNDKVGALIISLIDKTR</sequence>
<keyword evidence="3" id="KW-1185">Reference proteome</keyword>
<protein>
    <recommendedName>
        <fullName evidence="4">DUF3887 domain-containing protein</fullName>
    </recommendedName>
</protein>
<name>A0ABM9PMX9_9FLAO</name>
<reference evidence="2 3" key="1">
    <citation type="submission" date="2024-05" db="EMBL/GenBank/DDBJ databases">
        <authorList>
            <person name="Duchaud E."/>
        </authorList>
    </citation>
    <scope>NUCLEOTIDE SEQUENCE [LARGE SCALE GENOMIC DNA]</scope>
    <source>
        <strain evidence="2">Ena-SAMPLE-TAB-13-05-2024-13:56:06:370-140305</strain>
    </source>
</reference>